<feature type="region of interest" description="Disordered" evidence="1">
    <location>
        <begin position="1"/>
        <end position="31"/>
    </location>
</feature>
<reference evidence="2" key="2">
    <citation type="journal article" date="2021" name="PeerJ">
        <title>Extensive microbial diversity within the chicken gut microbiome revealed by metagenomics and culture.</title>
        <authorList>
            <person name="Gilroy R."/>
            <person name="Ravi A."/>
            <person name="Getino M."/>
            <person name="Pursley I."/>
            <person name="Horton D.L."/>
            <person name="Alikhan N.F."/>
            <person name="Baker D."/>
            <person name="Gharbi K."/>
            <person name="Hall N."/>
            <person name="Watson M."/>
            <person name="Adriaenssens E.M."/>
            <person name="Foster-Nyarko E."/>
            <person name="Jarju S."/>
            <person name="Secka A."/>
            <person name="Antonio M."/>
            <person name="Oren A."/>
            <person name="Chaudhuri R.R."/>
            <person name="La Ragione R."/>
            <person name="Hildebrand F."/>
            <person name="Pallen M.J."/>
        </authorList>
    </citation>
    <scope>NUCLEOTIDE SEQUENCE</scope>
    <source>
        <strain evidence="2">10192</strain>
    </source>
</reference>
<dbReference type="AlphaFoldDB" id="A0A9D9H0K3"/>
<name>A0A9D9H0K3_9BACT</name>
<evidence type="ECO:0000313" key="3">
    <source>
        <dbReference type="Proteomes" id="UP000823632"/>
    </source>
</evidence>
<dbReference type="Proteomes" id="UP000823632">
    <property type="component" value="Unassembled WGS sequence"/>
</dbReference>
<sequence length="226" mass="25727">MNNKRLKEVQGNSSYAGIQNLPQGTQNIPNTQMQSFMPQNQAGQYDVKSIAQKDLMSIQNLVDSGQIDYAQGQYLVNYVLNKAYNMVQNQNAQPVQQDSGIQDGFLEFEKEKADFFTPAGRSDVLAYLKNSNVNFDKDELSLISQLIEKLENSAVDRYLKQIAREKTLNDENEIAKKRLRANAQNSTFDDNKNRVFTREQIGKMSGAEFARNEKAIMEQLKKGLIR</sequence>
<feature type="compositionally biased region" description="Polar residues" evidence="1">
    <location>
        <begin position="10"/>
        <end position="31"/>
    </location>
</feature>
<reference evidence="2" key="1">
    <citation type="submission" date="2020-10" db="EMBL/GenBank/DDBJ databases">
        <authorList>
            <person name="Gilroy R."/>
        </authorList>
    </citation>
    <scope>NUCLEOTIDE SEQUENCE</scope>
    <source>
        <strain evidence="2">10192</strain>
    </source>
</reference>
<evidence type="ECO:0000256" key="1">
    <source>
        <dbReference type="SAM" id="MobiDB-lite"/>
    </source>
</evidence>
<dbReference type="EMBL" id="JADIND010000155">
    <property type="protein sequence ID" value="MBO8431137.1"/>
    <property type="molecule type" value="Genomic_DNA"/>
</dbReference>
<protein>
    <submittedName>
        <fullName evidence="2">Uncharacterized protein</fullName>
    </submittedName>
</protein>
<proteinExistence type="predicted"/>
<evidence type="ECO:0000313" key="2">
    <source>
        <dbReference type="EMBL" id="MBO8431137.1"/>
    </source>
</evidence>
<accession>A0A9D9H0K3</accession>
<comment type="caution">
    <text evidence="2">The sequence shown here is derived from an EMBL/GenBank/DDBJ whole genome shotgun (WGS) entry which is preliminary data.</text>
</comment>
<organism evidence="2 3">
    <name type="scientific">Candidatus Scatousia excrementipullorum</name>
    <dbReference type="NCBI Taxonomy" id="2840936"/>
    <lineage>
        <taxon>Bacteria</taxon>
        <taxon>Candidatus Scatousia</taxon>
    </lineage>
</organism>
<gene>
    <name evidence="2" type="ORF">IAC76_07085</name>
</gene>